<evidence type="ECO:0000256" key="2">
    <source>
        <dbReference type="ARBA" id="ARBA00022737"/>
    </source>
</evidence>
<reference evidence="6" key="3">
    <citation type="submission" date="2025-09" db="UniProtKB">
        <authorList>
            <consortium name="Ensembl"/>
        </authorList>
    </citation>
    <scope>IDENTIFICATION</scope>
    <source>
        <strain evidence="6">Guanapo</strain>
    </source>
</reference>
<dbReference type="InterPro" id="IPR011992">
    <property type="entry name" value="EF-hand-dom_pair"/>
</dbReference>
<dbReference type="Bgee" id="ENSPREG00000013764">
    <property type="expression patterns" value="Expressed in head and 1 other cell type or tissue"/>
</dbReference>
<dbReference type="GeneTree" id="ENSGT00940000157209"/>
<reference evidence="7" key="1">
    <citation type="submission" date="2013-11" db="EMBL/GenBank/DDBJ databases">
        <title>The genomic landscape of the Guanapo guppy.</title>
        <authorList>
            <person name="Kuenstner A."/>
            <person name="Dreyer C."/>
        </authorList>
    </citation>
    <scope>NUCLEOTIDE SEQUENCE</scope>
    <source>
        <strain evidence="7">Guanapo</strain>
    </source>
</reference>
<feature type="domain" description="EF-hand" evidence="5">
    <location>
        <begin position="98"/>
        <end position="133"/>
    </location>
</feature>
<dbReference type="Gene3D" id="1.10.238.10">
    <property type="entry name" value="EF-hand"/>
    <property type="match status" value="2"/>
</dbReference>
<accession>A0A3P9PF63</accession>
<dbReference type="PROSITE" id="PS50222">
    <property type="entry name" value="EF_HAND_2"/>
    <property type="match status" value="3"/>
</dbReference>
<dbReference type="CDD" id="cd00051">
    <property type="entry name" value="EFh"/>
    <property type="match status" value="1"/>
</dbReference>
<dbReference type="SUPFAM" id="SSF47473">
    <property type="entry name" value="EF-hand"/>
    <property type="match status" value="1"/>
</dbReference>
<evidence type="ECO:0000259" key="5">
    <source>
        <dbReference type="PROSITE" id="PS50222"/>
    </source>
</evidence>
<dbReference type="GO" id="GO:0005509">
    <property type="term" value="F:calcium ion binding"/>
    <property type="evidence" value="ECO:0007669"/>
    <property type="project" value="InterPro"/>
</dbReference>
<feature type="domain" description="EF-hand" evidence="5">
    <location>
        <begin position="61"/>
        <end position="96"/>
    </location>
</feature>
<dbReference type="PANTHER" id="PTHR23048:SF48">
    <property type="entry name" value="CENTRIN 3"/>
    <property type="match status" value="1"/>
</dbReference>
<dbReference type="STRING" id="8081.ENSPREP00000020333"/>
<dbReference type="OMA" id="EFFMIMK"/>
<keyword evidence="7" id="KW-1185">Reference proteome</keyword>
<organism evidence="6 7">
    <name type="scientific">Poecilia reticulata</name>
    <name type="common">Guppy</name>
    <name type="synonym">Acanthophacelus reticulatus</name>
    <dbReference type="NCBI Taxonomy" id="8081"/>
    <lineage>
        <taxon>Eukaryota</taxon>
        <taxon>Metazoa</taxon>
        <taxon>Chordata</taxon>
        <taxon>Craniata</taxon>
        <taxon>Vertebrata</taxon>
        <taxon>Euteleostomi</taxon>
        <taxon>Actinopterygii</taxon>
        <taxon>Neopterygii</taxon>
        <taxon>Teleostei</taxon>
        <taxon>Neoteleostei</taxon>
        <taxon>Acanthomorphata</taxon>
        <taxon>Ovalentaria</taxon>
        <taxon>Atherinomorphae</taxon>
        <taxon>Cyprinodontiformes</taxon>
        <taxon>Poeciliidae</taxon>
        <taxon>Poeciliinae</taxon>
        <taxon>Poecilia</taxon>
    </lineage>
</organism>
<reference evidence="6" key="2">
    <citation type="submission" date="2025-08" db="UniProtKB">
        <authorList>
            <consortium name="Ensembl"/>
        </authorList>
    </citation>
    <scope>IDENTIFICATION</scope>
    <source>
        <strain evidence="6">Guanapo</strain>
    </source>
</reference>
<dbReference type="InterPro" id="IPR050230">
    <property type="entry name" value="CALM/Myosin/TropC-like"/>
</dbReference>
<dbReference type="InterPro" id="IPR002048">
    <property type="entry name" value="EF_hand_dom"/>
</dbReference>
<dbReference type="PROSITE" id="PS00018">
    <property type="entry name" value="EF_HAND_1"/>
    <property type="match status" value="1"/>
</dbReference>
<evidence type="ECO:0000256" key="3">
    <source>
        <dbReference type="ARBA" id="ARBA00022837"/>
    </source>
</evidence>
<dbReference type="GO" id="GO:0016460">
    <property type="term" value="C:myosin II complex"/>
    <property type="evidence" value="ECO:0007669"/>
    <property type="project" value="TreeGrafter"/>
</dbReference>
<keyword evidence="1" id="KW-0479">Metal-binding</keyword>
<dbReference type="InterPro" id="IPR018247">
    <property type="entry name" value="EF_Hand_1_Ca_BS"/>
</dbReference>
<dbReference type="SMART" id="SM00054">
    <property type="entry name" value="EFh"/>
    <property type="match status" value="4"/>
</dbReference>
<evidence type="ECO:0000256" key="4">
    <source>
        <dbReference type="SAM" id="MobiDB-lite"/>
    </source>
</evidence>
<dbReference type="Pfam" id="PF13499">
    <property type="entry name" value="EF-hand_7"/>
    <property type="match status" value="2"/>
</dbReference>
<proteinExistence type="predicted"/>
<evidence type="ECO:0000313" key="6">
    <source>
        <dbReference type="Ensembl" id="ENSPREP00000020333.1"/>
    </source>
</evidence>
<dbReference type="PANTHER" id="PTHR23048">
    <property type="entry name" value="MYOSIN LIGHT CHAIN 1, 3"/>
    <property type="match status" value="1"/>
</dbReference>
<protein>
    <submittedName>
        <fullName evidence="6">Centrin 3</fullName>
    </submittedName>
</protein>
<dbReference type="Proteomes" id="UP000242638">
    <property type="component" value="Unassembled WGS sequence"/>
</dbReference>
<dbReference type="FunFam" id="1.10.238.10:FF:000001">
    <property type="entry name" value="Calmodulin 1"/>
    <property type="match status" value="1"/>
</dbReference>
<keyword evidence="3" id="KW-0106">Calcium</keyword>
<evidence type="ECO:0000256" key="1">
    <source>
        <dbReference type="ARBA" id="ARBA00022723"/>
    </source>
</evidence>
<feature type="domain" description="EF-hand" evidence="5">
    <location>
        <begin position="25"/>
        <end position="60"/>
    </location>
</feature>
<name>A0A3P9PF63_POERE</name>
<sequence>MSLSARTELGGDKRKRKWRRELTEEQKHEIKEAFDLFDTDKDKEIDYHELKVAMRALGFEVKKVDVLKILKDYDREGSGKITFEDFNEVVTDRIMERDPKEEIMKAFRLFDDDESGKISLRNLRRVARELGENISDEELRSMIDVFDTDGDGESTSGSAFLTFSADLTNRKVLMSWLYFFSQPGGVPRHYDQRLLRNR</sequence>
<dbReference type="AlphaFoldDB" id="A0A3P9PF63"/>
<keyword evidence="2" id="KW-0677">Repeat</keyword>
<feature type="region of interest" description="Disordered" evidence="4">
    <location>
        <begin position="1"/>
        <end position="20"/>
    </location>
</feature>
<dbReference type="Ensembl" id="ENSPRET00000020547.1">
    <property type="protein sequence ID" value="ENSPREP00000020333.1"/>
    <property type="gene ID" value="ENSPREG00000013764.1"/>
</dbReference>
<evidence type="ECO:0000313" key="7">
    <source>
        <dbReference type="Proteomes" id="UP000242638"/>
    </source>
</evidence>